<dbReference type="InterPro" id="IPR007123">
    <property type="entry name" value="Gelsolin-like_dom"/>
</dbReference>
<dbReference type="Gene3D" id="3.40.20.10">
    <property type="entry name" value="Severin"/>
    <property type="match status" value="1"/>
</dbReference>
<reference evidence="3 4" key="1">
    <citation type="journal article" date="2024" name="Nat. Commun.">
        <title>Phylogenomics reveals the evolutionary origins of lichenization in chlorophyte algae.</title>
        <authorList>
            <person name="Puginier C."/>
            <person name="Libourel C."/>
            <person name="Otte J."/>
            <person name="Skaloud P."/>
            <person name="Haon M."/>
            <person name="Grisel S."/>
            <person name="Petersen M."/>
            <person name="Berrin J.G."/>
            <person name="Delaux P.M."/>
            <person name="Dal Grande F."/>
            <person name="Keller J."/>
        </authorList>
    </citation>
    <scope>NUCLEOTIDE SEQUENCE [LARGE SCALE GENOMIC DNA]</scope>
    <source>
        <strain evidence="3 4">SAG 2036</strain>
    </source>
</reference>
<dbReference type="AlphaFoldDB" id="A0AAW1NYQ4"/>
<feature type="region of interest" description="Disordered" evidence="1">
    <location>
        <begin position="241"/>
        <end position="338"/>
    </location>
</feature>
<keyword evidence="4" id="KW-1185">Reference proteome</keyword>
<dbReference type="Proteomes" id="UP001465755">
    <property type="component" value="Unassembled WGS sequence"/>
</dbReference>
<gene>
    <name evidence="3" type="ORF">WJX73_004821</name>
</gene>
<dbReference type="Pfam" id="PF00782">
    <property type="entry name" value="DSPc"/>
    <property type="match status" value="1"/>
</dbReference>
<feature type="compositionally biased region" description="Low complexity" evidence="1">
    <location>
        <begin position="463"/>
        <end position="477"/>
    </location>
</feature>
<dbReference type="SMART" id="SM00262">
    <property type="entry name" value="GEL"/>
    <property type="match status" value="1"/>
</dbReference>
<feature type="domain" description="Tyrosine specific protein phosphatases" evidence="2">
    <location>
        <begin position="1"/>
        <end position="54"/>
    </location>
</feature>
<feature type="compositionally biased region" description="Polar residues" evidence="1">
    <location>
        <begin position="267"/>
        <end position="280"/>
    </location>
</feature>
<organism evidence="3 4">
    <name type="scientific">Symbiochloris irregularis</name>
    <dbReference type="NCBI Taxonomy" id="706552"/>
    <lineage>
        <taxon>Eukaryota</taxon>
        <taxon>Viridiplantae</taxon>
        <taxon>Chlorophyta</taxon>
        <taxon>core chlorophytes</taxon>
        <taxon>Trebouxiophyceae</taxon>
        <taxon>Trebouxiales</taxon>
        <taxon>Trebouxiaceae</taxon>
        <taxon>Symbiochloris</taxon>
    </lineage>
</organism>
<dbReference type="SUPFAM" id="SSF52799">
    <property type="entry name" value="(Phosphotyrosine protein) phosphatases II"/>
    <property type="match status" value="1"/>
</dbReference>
<dbReference type="InterPro" id="IPR029006">
    <property type="entry name" value="ADF-H/Gelsolin-like_dom_sf"/>
</dbReference>
<feature type="compositionally biased region" description="Low complexity" evidence="1">
    <location>
        <begin position="215"/>
        <end position="225"/>
    </location>
</feature>
<sequence length="522" mass="54139">GALKEGGRVLVHCSQGVSRSASFAIAHVLWRTGDSSGTPKQALDAAIAAVKAAREVTNPNVGFYCQLLDWQTDRQQGRQRIQLLSLAPHSKLNGSLLVLRPPNQQMQTALLDPRGVFVLQTPGILYLWKGRETAASLVAGAWSGIAQLQRYEQASTVVQEVQDGQEPHDFEQALQAFVSSSPNAVKALSRYGECPWLGAQYQAYQELLAPPPGRSSASSSGSSSSTVPKVHRVAPLKVPGAGAGSAVLKSDPPPETPASSGVMGTVSKPNAPSEASQASDSVAAGSLASDDQLHSDSDSYPSIPVQSLTTMPKRRPPTVPLLQLGSNTPQPAVAEPQTEGAVMPVIDHMPGSVDIARIGMQPAAAATLAQPASSGGGGRPSIAVVDNKPFPSPGPPPMIHTAAAPQSGSDADPASSRDARPDTPRASSIASQRVAAETSSLIHQTGSDEGLSTTIEGTANTNEQASAAEMESPSAASIGRASHSPEPPAMGRTDDPHPMGGAHPQQRPCIPAQDRKDLERSL</sequence>
<dbReference type="InterPro" id="IPR029021">
    <property type="entry name" value="Prot-tyrosine_phosphatase-like"/>
</dbReference>
<evidence type="ECO:0000313" key="4">
    <source>
        <dbReference type="Proteomes" id="UP001465755"/>
    </source>
</evidence>
<dbReference type="InterPro" id="IPR016130">
    <property type="entry name" value="Tyr_Pase_AS"/>
</dbReference>
<evidence type="ECO:0000259" key="2">
    <source>
        <dbReference type="PROSITE" id="PS50056"/>
    </source>
</evidence>
<dbReference type="PANTHER" id="PTHR46381">
    <property type="entry name" value="MKPA PROTEIN"/>
    <property type="match status" value="1"/>
</dbReference>
<dbReference type="GO" id="GO:0016787">
    <property type="term" value="F:hydrolase activity"/>
    <property type="evidence" value="ECO:0007669"/>
    <property type="project" value="UniProtKB-ARBA"/>
</dbReference>
<proteinExistence type="predicted"/>
<dbReference type="PROSITE" id="PS50056">
    <property type="entry name" value="TYR_PHOSPHATASE_2"/>
    <property type="match status" value="1"/>
</dbReference>
<feature type="compositionally biased region" description="Basic and acidic residues" evidence="1">
    <location>
        <begin position="513"/>
        <end position="522"/>
    </location>
</feature>
<feature type="region of interest" description="Disordered" evidence="1">
    <location>
        <begin position="369"/>
        <end position="522"/>
    </location>
</feature>
<feature type="region of interest" description="Disordered" evidence="1">
    <location>
        <begin position="210"/>
        <end position="229"/>
    </location>
</feature>
<dbReference type="GO" id="GO:0051015">
    <property type="term" value="F:actin filament binding"/>
    <property type="evidence" value="ECO:0007669"/>
    <property type="project" value="InterPro"/>
</dbReference>
<dbReference type="InterPro" id="IPR000387">
    <property type="entry name" value="Tyr_Pase_dom"/>
</dbReference>
<feature type="compositionally biased region" description="Polar residues" evidence="1">
    <location>
        <begin position="298"/>
        <end position="310"/>
    </location>
</feature>
<dbReference type="PROSITE" id="PS00383">
    <property type="entry name" value="TYR_PHOSPHATASE_1"/>
    <property type="match status" value="1"/>
</dbReference>
<accession>A0AAW1NYQ4</accession>
<dbReference type="Gene3D" id="3.90.190.10">
    <property type="entry name" value="Protein tyrosine phosphatase superfamily"/>
    <property type="match status" value="1"/>
</dbReference>
<dbReference type="InterPro" id="IPR036180">
    <property type="entry name" value="Gelsolin-like_dom_sf"/>
</dbReference>
<protein>
    <recommendedName>
        <fullName evidence="2">Tyrosine specific protein phosphatases domain-containing protein</fullName>
    </recommendedName>
</protein>
<comment type="caution">
    <text evidence="3">The sequence shown here is derived from an EMBL/GenBank/DDBJ whole genome shotgun (WGS) entry which is preliminary data.</text>
</comment>
<dbReference type="EMBL" id="JALJOQ010000072">
    <property type="protein sequence ID" value="KAK9802036.1"/>
    <property type="molecule type" value="Genomic_DNA"/>
</dbReference>
<dbReference type="Pfam" id="PF00626">
    <property type="entry name" value="Gelsolin"/>
    <property type="match status" value="1"/>
</dbReference>
<name>A0AAW1NYQ4_9CHLO</name>
<evidence type="ECO:0000256" key="1">
    <source>
        <dbReference type="SAM" id="MobiDB-lite"/>
    </source>
</evidence>
<dbReference type="PANTHER" id="PTHR46381:SF2">
    <property type="entry name" value="MAP KINASE PHOSPHATASE"/>
    <property type="match status" value="1"/>
</dbReference>
<evidence type="ECO:0000313" key="3">
    <source>
        <dbReference type="EMBL" id="KAK9802036.1"/>
    </source>
</evidence>
<dbReference type="SUPFAM" id="SSF82754">
    <property type="entry name" value="C-terminal, gelsolin-like domain of Sec23/24"/>
    <property type="match status" value="1"/>
</dbReference>
<dbReference type="CDD" id="cd14498">
    <property type="entry name" value="DSP"/>
    <property type="match status" value="1"/>
</dbReference>
<feature type="compositionally biased region" description="Polar residues" evidence="1">
    <location>
        <begin position="425"/>
        <end position="462"/>
    </location>
</feature>
<dbReference type="InterPro" id="IPR007122">
    <property type="entry name" value="Villin/Gelsolin"/>
</dbReference>
<dbReference type="InterPro" id="IPR000340">
    <property type="entry name" value="Dual-sp_phosphatase_cat-dom"/>
</dbReference>
<feature type="non-terminal residue" evidence="3">
    <location>
        <position position="1"/>
    </location>
</feature>